<gene>
    <name evidence="2" type="ORF">C0Q70_21657</name>
</gene>
<dbReference type="Proteomes" id="UP000245119">
    <property type="component" value="Linkage Group LG14"/>
</dbReference>
<evidence type="ECO:0000313" key="2">
    <source>
        <dbReference type="EMBL" id="PVD19098.1"/>
    </source>
</evidence>
<protein>
    <recommendedName>
        <fullName evidence="4">A-kinase anchor protein 14</fullName>
    </recommendedName>
</protein>
<dbReference type="OrthoDB" id="2148342at2759"/>
<evidence type="ECO:0000313" key="3">
    <source>
        <dbReference type="Proteomes" id="UP000245119"/>
    </source>
</evidence>
<proteinExistence type="predicted"/>
<name>A0A2T7ND46_POMCA</name>
<evidence type="ECO:0008006" key="4">
    <source>
        <dbReference type="Google" id="ProtNLM"/>
    </source>
</evidence>
<organism evidence="2 3">
    <name type="scientific">Pomacea canaliculata</name>
    <name type="common">Golden apple snail</name>
    <dbReference type="NCBI Taxonomy" id="400727"/>
    <lineage>
        <taxon>Eukaryota</taxon>
        <taxon>Metazoa</taxon>
        <taxon>Spiralia</taxon>
        <taxon>Lophotrochozoa</taxon>
        <taxon>Mollusca</taxon>
        <taxon>Gastropoda</taxon>
        <taxon>Caenogastropoda</taxon>
        <taxon>Architaenioglossa</taxon>
        <taxon>Ampullarioidea</taxon>
        <taxon>Ampullariidae</taxon>
        <taxon>Pomacea</taxon>
    </lineage>
</organism>
<dbReference type="PANTHER" id="PTHR35075:SF1">
    <property type="entry name" value="A-KINASE ANCHOR PROTEIN 14"/>
    <property type="match status" value="1"/>
</dbReference>
<dbReference type="PANTHER" id="PTHR35075">
    <property type="entry name" value="A-KINASE ANCHOR PROTEIN 14"/>
    <property type="match status" value="1"/>
</dbReference>
<reference evidence="2 3" key="1">
    <citation type="submission" date="2018-04" db="EMBL/GenBank/DDBJ databases">
        <title>The genome of golden apple snail Pomacea canaliculata provides insight into stress tolerance and invasive adaptation.</title>
        <authorList>
            <person name="Liu C."/>
            <person name="Liu B."/>
            <person name="Ren Y."/>
            <person name="Zhang Y."/>
            <person name="Wang H."/>
            <person name="Li S."/>
            <person name="Jiang F."/>
            <person name="Yin L."/>
            <person name="Zhang G."/>
            <person name="Qian W."/>
            <person name="Fan W."/>
        </authorList>
    </citation>
    <scope>NUCLEOTIDE SEQUENCE [LARGE SCALE GENOMIC DNA]</scope>
    <source>
        <strain evidence="2">SZHN2017</strain>
        <tissue evidence="2">Muscle</tissue>
    </source>
</reference>
<dbReference type="InterPro" id="IPR025663">
    <property type="entry name" value="AKAP_28"/>
</dbReference>
<dbReference type="Pfam" id="PF14469">
    <property type="entry name" value="AKAP28"/>
    <property type="match status" value="1"/>
</dbReference>
<dbReference type="EMBL" id="PZQS01000014">
    <property type="protein sequence ID" value="PVD19098.1"/>
    <property type="molecule type" value="Genomic_DNA"/>
</dbReference>
<dbReference type="InterPro" id="IPR053084">
    <property type="entry name" value="AKAP"/>
</dbReference>
<dbReference type="GO" id="GO:0034237">
    <property type="term" value="F:protein kinase A regulatory subunit binding"/>
    <property type="evidence" value="ECO:0007669"/>
    <property type="project" value="TreeGrafter"/>
</dbReference>
<dbReference type="STRING" id="400727.A0A2T7ND46"/>
<feature type="region of interest" description="Disordered" evidence="1">
    <location>
        <begin position="180"/>
        <end position="231"/>
    </location>
</feature>
<dbReference type="GO" id="GO:0005952">
    <property type="term" value="C:cAMP-dependent protein kinase complex"/>
    <property type="evidence" value="ECO:0007669"/>
    <property type="project" value="TreeGrafter"/>
</dbReference>
<sequence length="231" mass="26842">MDEDPKTDVSADQAKALIDSVIANAKDMIEDTISSAFRRLETQMSEREKTCESLRSSHISPESSFIYRDENFEMKDIGWLNIQEFSVEKAEEKIHEFIKTWVYEDSWQYCIDFLGEDIFPFDHRYRFRVRWSIPTRRKPIPRATASVYFTFVVSTIKPRTYPVDVLYVFETNRLVHNDKTPDPHCVSDKTPDPHCVSDKTPDPHCVSDKTPDPHCVSDKTPDPHCASDKTT</sequence>
<comment type="caution">
    <text evidence="2">The sequence shown here is derived from an EMBL/GenBank/DDBJ whole genome shotgun (WGS) entry which is preliminary data.</text>
</comment>
<evidence type="ECO:0000256" key="1">
    <source>
        <dbReference type="SAM" id="MobiDB-lite"/>
    </source>
</evidence>
<keyword evidence="3" id="KW-1185">Reference proteome</keyword>
<accession>A0A2T7ND46</accession>
<dbReference type="AlphaFoldDB" id="A0A2T7ND46"/>